<sequence length="249" mass="29218">MNLNHNNSKKIFIVGSGRSGTHWLGYILDDHPDITVSIEKKQIFNKVTEMALNPNSRKDLFAKLLNLYNRESLKCKTSYYADKSHPNLWLVEALASIYPDAYFIGIQRNPYATVASMLKHGYEGVLKWHKEYTKYPIPNKFLGITSDNIKNYEDFPIAKKCALRWLAHKNRMDQIQKEEKYKLHVVKYEDLITDTNNEVRKIKEFLEIKEDMSIPNVKKESLNKWKEQLTKEEINQVYEIVGIGPDEYI</sequence>
<dbReference type="Pfam" id="PF00685">
    <property type="entry name" value="Sulfotransfer_1"/>
    <property type="match status" value="1"/>
</dbReference>
<keyword evidence="1 3" id="KW-0808">Transferase</keyword>
<dbReference type="InterPro" id="IPR000863">
    <property type="entry name" value="Sulfotransferase_dom"/>
</dbReference>
<gene>
    <name evidence="3" type="ORF">ACFFGV_17155</name>
</gene>
<feature type="domain" description="Sulfotransferase" evidence="2">
    <location>
        <begin position="9"/>
        <end position="228"/>
    </location>
</feature>
<dbReference type="InterPro" id="IPR027417">
    <property type="entry name" value="P-loop_NTPase"/>
</dbReference>
<evidence type="ECO:0000313" key="4">
    <source>
        <dbReference type="Proteomes" id="UP001589836"/>
    </source>
</evidence>
<dbReference type="SUPFAM" id="SSF52540">
    <property type="entry name" value="P-loop containing nucleoside triphosphate hydrolases"/>
    <property type="match status" value="1"/>
</dbReference>
<comment type="caution">
    <text evidence="3">The sequence shown here is derived from an EMBL/GenBank/DDBJ whole genome shotgun (WGS) entry which is preliminary data.</text>
</comment>
<organism evidence="3 4">
    <name type="scientific">Pontibacillus salicampi</name>
    <dbReference type="NCBI Taxonomy" id="1449801"/>
    <lineage>
        <taxon>Bacteria</taxon>
        <taxon>Bacillati</taxon>
        <taxon>Bacillota</taxon>
        <taxon>Bacilli</taxon>
        <taxon>Bacillales</taxon>
        <taxon>Bacillaceae</taxon>
        <taxon>Pontibacillus</taxon>
    </lineage>
</organism>
<dbReference type="Gene3D" id="3.40.50.300">
    <property type="entry name" value="P-loop containing nucleotide triphosphate hydrolases"/>
    <property type="match status" value="1"/>
</dbReference>
<proteinExistence type="predicted"/>
<dbReference type="InterPro" id="IPR026634">
    <property type="entry name" value="TPST-like"/>
</dbReference>
<keyword evidence="4" id="KW-1185">Reference proteome</keyword>
<evidence type="ECO:0000313" key="3">
    <source>
        <dbReference type="EMBL" id="MFC0525313.1"/>
    </source>
</evidence>
<evidence type="ECO:0000256" key="1">
    <source>
        <dbReference type="ARBA" id="ARBA00022679"/>
    </source>
</evidence>
<dbReference type="EC" id="2.8.2.-" evidence="3"/>
<protein>
    <submittedName>
        <fullName evidence="3">Sulfotransferase</fullName>
        <ecNumber evidence="3">2.8.2.-</ecNumber>
    </submittedName>
</protein>
<dbReference type="Proteomes" id="UP001589836">
    <property type="component" value="Unassembled WGS sequence"/>
</dbReference>
<dbReference type="PANTHER" id="PTHR12788">
    <property type="entry name" value="PROTEIN-TYROSINE SULFOTRANSFERASE 2"/>
    <property type="match status" value="1"/>
</dbReference>
<dbReference type="PANTHER" id="PTHR12788:SF10">
    <property type="entry name" value="PROTEIN-TYROSINE SULFOTRANSFERASE"/>
    <property type="match status" value="1"/>
</dbReference>
<evidence type="ECO:0000259" key="2">
    <source>
        <dbReference type="Pfam" id="PF00685"/>
    </source>
</evidence>
<accession>A0ABV6LSS6</accession>
<dbReference type="RefSeq" id="WP_377350430.1">
    <property type="nucleotide sequence ID" value="NZ_JBHLTP010000013.1"/>
</dbReference>
<dbReference type="GO" id="GO:0016740">
    <property type="term" value="F:transferase activity"/>
    <property type="evidence" value="ECO:0007669"/>
    <property type="project" value="UniProtKB-KW"/>
</dbReference>
<name>A0ABV6LSS6_9BACI</name>
<reference evidence="3 4" key="1">
    <citation type="submission" date="2024-09" db="EMBL/GenBank/DDBJ databases">
        <authorList>
            <person name="Sun Q."/>
            <person name="Mori K."/>
        </authorList>
    </citation>
    <scope>NUCLEOTIDE SEQUENCE [LARGE SCALE GENOMIC DNA]</scope>
    <source>
        <strain evidence="3 4">NCAIM B.02529</strain>
    </source>
</reference>
<dbReference type="EMBL" id="JBHLTP010000013">
    <property type="protein sequence ID" value="MFC0525313.1"/>
    <property type="molecule type" value="Genomic_DNA"/>
</dbReference>